<dbReference type="KEGG" id="btu:BT0_D04"/>
<sequence length="89" mass="10436">MSLAETTDLKKFFIEYEGKKYYTPLFLAKINNISYFTIKNKIKKLNISIKAKDIGVVNSLSEELLIAEDNLDKLFYDKRFKCLDSRGMR</sequence>
<name>A0ABF7QZS3_BORT9</name>
<gene>
    <name evidence="1" type="ORF">BT0_D04</name>
</gene>
<evidence type="ECO:0000313" key="2">
    <source>
        <dbReference type="Proteomes" id="UP000001205"/>
    </source>
</evidence>
<dbReference type="EMBL" id="CP019363">
    <property type="protein sequence ID" value="ASJ27628.1"/>
    <property type="molecule type" value="Genomic_DNA"/>
</dbReference>
<dbReference type="Proteomes" id="UP000001205">
    <property type="component" value="Plasmid cpD"/>
</dbReference>
<keyword evidence="1" id="KW-0614">Plasmid</keyword>
<protein>
    <submittedName>
        <fullName evidence="1">Uncharacterized protein</fullName>
    </submittedName>
</protein>
<dbReference type="AlphaFoldDB" id="A0ABF7QZS3"/>
<geneLocation type="plasmid" evidence="1 2">
    <name>cpD</name>
</geneLocation>
<evidence type="ECO:0000313" key="1">
    <source>
        <dbReference type="EMBL" id="ASJ27628.1"/>
    </source>
</evidence>
<proteinExistence type="predicted"/>
<accession>A0ABF7QZS3</accession>
<reference evidence="1 2" key="1">
    <citation type="submission" date="2017-01" db="EMBL/GenBank/DDBJ databases">
        <title>Reassembled and rearranged: the organization and evolution of antigen-encoding plasmids in two relapsing fever Borrelia species.</title>
        <authorList>
            <person name="Barbour A.G."/>
            <person name="Dai Q."/>
            <person name="Miller S.C."/>
            <person name="Porcella S.F."/>
            <person name="Schwan T.G."/>
            <person name="Lopez J.E."/>
        </authorList>
    </citation>
    <scope>NUCLEOTIDE SEQUENCE [LARGE SCALE GENOMIC DNA]</scope>
    <source>
        <strain evidence="1 2">91E135</strain>
        <plasmid evidence="1 2">cpD</plasmid>
    </source>
</reference>
<keyword evidence="2" id="KW-1185">Reference proteome</keyword>
<organism evidence="1 2">
    <name type="scientific">Borrelia turicatae (strain 91E135)</name>
    <dbReference type="NCBI Taxonomy" id="314724"/>
    <lineage>
        <taxon>Bacteria</taxon>
        <taxon>Pseudomonadati</taxon>
        <taxon>Spirochaetota</taxon>
        <taxon>Spirochaetia</taxon>
        <taxon>Spirochaetales</taxon>
        <taxon>Borreliaceae</taxon>
        <taxon>Borrelia</taxon>
    </lineage>
</organism>